<dbReference type="EC" id="2.3.1.30" evidence="7"/>
<gene>
    <name evidence="9" type="ORF">EIG99_12615</name>
    <name evidence="8" type="ORF">I6J05_01880</name>
</gene>
<dbReference type="InterPro" id="IPR045304">
    <property type="entry name" value="LbH_SAT"/>
</dbReference>
<evidence type="ECO:0000313" key="10">
    <source>
        <dbReference type="Proteomes" id="UP000293854"/>
    </source>
</evidence>
<dbReference type="Proteomes" id="UP000595942">
    <property type="component" value="Chromosome"/>
</dbReference>
<organism evidence="9 10">
    <name type="scientific">Staphylococcus condimenti</name>
    <dbReference type="NCBI Taxonomy" id="70255"/>
    <lineage>
        <taxon>Bacteria</taxon>
        <taxon>Bacillati</taxon>
        <taxon>Bacillota</taxon>
        <taxon>Bacilli</taxon>
        <taxon>Bacillales</taxon>
        <taxon>Staphylococcaceae</taxon>
        <taxon>Staphylococcus</taxon>
    </lineage>
</organism>
<evidence type="ECO:0000256" key="7">
    <source>
        <dbReference type="PIRNR" id="PIRNR000441"/>
    </source>
</evidence>
<dbReference type="AlphaFoldDB" id="A0A143P997"/>
<dbReference type="InterPro" id="IPR001451">
    <property type="entry name" value="Hexapep"/>
</dbReference>
<dbReference type="EMBL" id="RQTE01000355">
    <property type="protein sequence ID" value="RZI00048.1"/>
    <property type="molecule type" value="Genomic_DNA"/>
</dbReference>
<dbReference type="GeneID" id="93726980"/>
<comment type="catalytic activity">
    <reaction evidence="7">
        <text>L-serine + acetyl-CoA = O-acetyl-L-serine + CoA</text>
        <dbReference type="Rhea" id="RHEA:24560"/>
        <dbReference type="ChEBI" id="CHEBI:33384"/>
        <dbReference type="ChEBI" id="CHEBI:57287"/>
        <dbReference type="ChEBI" id="CHEBI:57288"/>
        <dbReference type="ChEBI" id="CHEBI:58340"/>
        <dbReference type="EC" id="2.3.1.30"/>
    </reaction>
</comment>
<protein>
    <recommendedName>
        <fullName evidence="2 7">Serine acetyltransferase</fullName>
        <ecNumber evidence="7">2.3.1.30</ecNumber>
    </recommendedName>
</protein>
<evidence type="ECO:0000256" key="2">
    <source>
        <dbReference type="ARBA" id="ARBA00018522"/>
    </source>
</evidence>
<name>A0A143P997_9STAP</name>
<dbReference type="PROSITE" id="PS00101">
    <property type="entry name" value="HEXAPEP_TRANSFERASES"/>
    <property type="match status" value="1"/>
</dbReference>
<keyword evidence="4" id="KW-0677">Repeat</keyword>
<dbReference type="RefSeq" id="WP_052766763.1">
    <property type="nucleotide sequence ID" value="NZ_CP015114.1"/>
</dbReference>
<dbReference type="InterPro" id="IPR005881">
    <property type="entry name" value="Ser_O-AcTrfase"/>
</dbReference>
<keyword evidence="3 7" id="KW-0808">Transferase</keyword>
<evidence type="ECO:0000256" key="3">
    <source>
        <dbReference type="ARBA" id="ARBA00022679"/>
    </source>
</evidence>
<dbReference type="GO" id="GO:0006535">
    <property type="term" value="P:cysteine biosynthetic process from serine"/>
    <property type="evidence" value="ECO:0007669"/>
    <property type="project" value="InterPro"/>
</dbReference>
<evidence type="ECO:0000256" key="5">
    <source>
        <dbReference type="ARBA" id="ARBA00023315"/>
    </source>
</evidence>
<dbReference type="InterPro" id="IPR011004">
    <property type="entry name" value="Trimer_LpxA-like_sf"/>
</dbReference>
<comment type="similarity">
    <text evidence="1 7">Belongs to the transferase hexapeptide repeat family.</text>
</comment>
<evidence type="ECO:0000313" key="9">
    <source>
        <dbReference type="EMBL" id="RZI00048.1"/>
    </source>
</evidence>
<dbReference type="PANTHER" id="PTHR42811">
    <property type="entry name" value="SERINE ACETYLTRANSFERASE"/>
    <property type="match status" value="1"/>
</dbReference>
<dbReference type="EMBL" id="CP068073">
    <property type="protein sequence ID" value="QQS83097.1"/>
    <property type="molecule type" value="Genomic_DNA"/>
</dbReference>
<evidence type="ECO:0000256" key="6">
    <source>
        <dbReference type="ARBA" id="ARBA00029440"/>
    </source>
</evidence>
<keyword evidence="5 7" id="KW-0012">Acyltransferase</keyword>
<dbReference type="InterPro" id="IPR018357">
    <property type="entry name" value="Hexapep_transf_CS"/>
</dbReference>
<keyword evidence="11" id="KW-1185">Reference proteome</keyword>
<dbReference type="GO" id="GO:0009001">
    <property type="term" value="F:serine O-acetyltransferase activity"/>
    <property type="evidence" value="ECO:0007669"/>
    <property type="project" value="UniProtKB-EC"/>
</dbReference>
<reference evidence="8 11" key="2">
    <citation type="submission" date="2021-01" db="EMBL/GenBank/DDBJ databases">
        <title>FDA dAtabase for Regulatory Grade micrObial Sequences (FDA-ARGOS): Supporting development and validation of Infectious Disease Dx tests.</title>
        <authorList>
            <person name="Sproer C."/>
            <person name="Gronow S."/>
            <person name="Severitt S."/>
            <person name="Schroder I."/>
            <person name="Tallon L."/>
            <person name="Sadzewicz L."/>
            <person name="Zhao X."/>
            <person name="Boylan J."/>
            <person name="Ott S."/>
            <person name="Bowen H."/>
            <person name="Vavikolanu K."/>
            <person name="Mehta A."/>
            <person name="Aluvathingal J."/>
            <person name="Nadendla S."/>
            <person name="Lowell S."/>
            <person name="Myers T."/>
            <person name="Yan Y."/>
            <person name="Sichtig H."/>
        </authorList>
    </citation>
    <scope>NUCLEOTIDE SEQUENCE [LARGE SCALE GENOMIC DNA]</scope>
    <source>
        <strain evidence="8 11">FDAARGOS_1148</strain>
    </source>
</reference>
<dbReference type="Gene3D" id="2.160.10.10">
    <property type="entry name" value="Hexapeptide repeat proteins"/>
    <property type="match status" value="1"/>
</dbReference>
<evidence type="ECO:0000256" key="1">
    <source>
        <dbReference type="ARBA" id="ARBA00007274"/>
    </source>
</evidence>
<evidence type="ECO:0000256" key="4">
    <source>
        <dbReference type="ARBA" id="ARBA00022737"/>
    </source>
</evidence>
<dbReference type="KEGG" id="scv:A4G25_03810"/>
<proteinExistence type="inferred from homology"/>
<dbReference type="Pfam" id="PF00132">
    <property type="entry name" value="Hexapep"/>
    <property type="match status" value="1"/>
</dbReference>
<dbReference type="Proteomes" id="UP000293854">
    <property type="component" value="Unassembled WGS sequence"/>
</dbReference>
<sequence length="163" mass="17727">MFSELKEDLNVNYSLISKMVIAHYRLGNYAYRKDYKSLILLYKMLKGAIKAISNSDIHPTAQIGERFRLEHDGIGVVIHSTAVIGNDCRMFHQATIGINDFKSEQAASIGDNVMIGTGTKIIGDLEIGNNVKIGANAVVTKNVPDNSVAVGIPAQIVEPELVA</sequence>
<dbReference type="CDD" id="cd03354">
    <property type="entry name" value="LbH_SAT"/>
    <property type="match status" value="1"/>
</dbReference>
<dbReference type="GO" id="GO:0005737">
    <property type="term" value="C:cytoplasm"/>
    <property type="evidence" value="ECO:0007669"/>
    <property type="project" value="InterPro"/>
</dbReference>
<evidence type="ECO:0000313" key="8">
    <source>
        <dbReference type="EMBL" id="QQS83097.1"/>
    </source>
</evidence>
<dbReference type="PIRSF" id="PIRSF000441">
    <property type="entry name" value="CysE"/>
    <property type="match status" value="1"/>
</dbReference>
<reference evidence="9 10" key="1">
    <citation type="submission" date="2018-11" db="EMBL/GenBank/DDBJ databases">
        <title>Genomic profiling of Staphylococcus species from a Poultry farm system in KwaZulu-Natal, South Africa.</title>
        <authorList>
            <person name="Amoako D.G."/>
            <person name="Somboro A.M."/>
            <person name="Abia A.L.K."/>
            <person name="Bester L.A."/>
            <person name="Essack S.Y."/>
        </authorList>
    </citation>
    <scope>NUCLEOTIDE SEQUENCE [LARGE SCALE GENOMIC DNA]</scope>
    <source>
        <strain evidence="9 10">SA11</strain>
    </source>
</reference>
<dbReference type="SUPFAM" id="SSF51161">
    <property type="entry name" value="Trimeric LpxA-like enzymes"/>
    <property type="match status" value="1"/>
</dbReference>
<evidence type="ECO:0000313" key="11">
    <source>
        <dbReference type="Proteomes" id="UP000595942"/>
    </source>
</evidence>
<accession>A0A143P997</accession>
<dbReference type="OrthoDB" id="9801456at2"/>
<comment type="pathway">
    <text evidence="6">Amino-acid biosynthesis.</text>
</comment>